<evidence type="ECO:0000256" key="5">
    <source>
        <dbReference type="ARBA" id="ARBA00022553"/>
    </source>
</evidence>
<dbReference type="PROSITE" id="PS50885">
    <property type="entry name" value="HAMP"/>
    <property type="match status" value="1"/>
</dbReference>
<dbReference type="EC" id="2.7.13.3" evidence="3"/>
<dbReference type="InterPro" id="IPR003594">
    <property type="entry name" value="HATPase_dom"/>
</dbReference>
<evidence type="ECO:0000256" key="12">
    <source>
        <dbReference type="ARBA" id="ARBA00023012"/>
    </source>
</evidence>
<comment type="catalytic activity">
    <reaction evidence="1">
        <text>ATP + protein L-histidine = ADP + protein N-phospho-L-histidine.</text>
        <dbReference type="EC" id="2.7.13.3"/>
    </reaction>
</comment>
<keyword evidence="8" id="KW-0547">Nucleotide-binding</keyword>
<dbReference type="PANTHER" id="PTHR34220">
    <property type="entry name" value="SENSOR HISTIDINE KINASE YPDA"/>
    <property type="match status" value="1"/>
</dbReference>
<dbReference type="SUPFAM" id="SSF55874">
    <property type="entry name" value="ATPase domain of HSP90 chaperone/DNA topoisomerase II/histidine kinase"/>
    <property type="match status" value="1"/>
</dbReference>
<dbReference type="Gene3D" id="3.30.565.10">
    <property type="entry name" value="Histidine kinase-like ATPase, C-terminal domain"/>
    <property type="match status" value="1"/>
</dbReference>
<keyword evidence="6" id="KW-0808">Transferase</keyword>
<dbReference type="RefSeq" id="WP_326073610.1">
    <property type="nucleotide sequence ID" value="NZ_JARLKY010000051.1"/>
</dbReference>
<evidence type="ECO:0000256" key="11">
    <source>
        <dbReference type="ARBA" id="ARBA00022989"/>
    </source>
</evidence>
<keyword evidence="11 14" id="KW-1133">Transmembrane helix</keyword>
<evidence type="ECO:0000259" key="15">
    <source>
        <dbReference type="PROSITE" id="PS50885"/>
    </source>
</evidence>
<dbReference type="Pfam" id="PF02518">
    <property type="entry name" value="HATPase_c"/>
    <property type="match status" value="1"/>
</dbReference>
<evidence type="ECO:0000256" key="3">
    <source>
        <dbReference type="ARBA" id="ARBA00012438"/>
    </source>
</evidence>
<evidence type="ECO:0000256" key="7">
    <source>
        <dbReference type="ARBA" id="ARBA00022692"/>
    </source>
</evidence>
<feature type="transmembrane region" description="Helical" evidence="14">
    <location>
        <begin position="20"/>
        <end position="43"/>
    </location>
</feature>
<dbReference type="InterPro" id="IPR036890">
    <property type="entry name" value="HATPase_C_sf"/>
</dbReference>
<evidence type="ECO:0000256" key="1">
    <source>
        <dbReference type="ARBA" id="ARBA00000085"/>
    </source>
</evidence>
<keyword evidence="9 16" id="KW-0418">Kinase</keyword>
<feature type="domain" description="HAMP" evidence="15">
    <location>
        <begin position="340"/>
        <end position="392"/>
    </location>
</feature>
<dbReference type="Gene3D" id="6.10.340.10">
    <property type="match status" value="1"/>
</dbReference>
<dbReference type="SMART" id="SM00304">
    <property type="entry name" value="HAMP"/>
    <property type="match status" value="1"/>
</dbReference>
<evidence type="ECO:0000256" key="6">
    <source>
        <dbReference type="ARBA" id="ARBA00022679"/>
    </source>
</evidence>
<keyword evidence="12" id="KW-0902">Two-component regulatory system</keyword>
<dbReference type="InterPro" id="IPR010559">
    <property type="entry name" value="Sig_transdc_His_kin_internal"/>
</dbReference>
<proteinExistence type="predicted"/>
<evidence type="ECO:0000313" key="17">
    <source>
        <dbReference type="Proteomes" id="UP001338137"/>
    </source>
</evidence>
<dbReference type="Pfam" id="PF00672">
    <property type="entry name" value="HAMP"/>
    <property type="match status" value="1"/>
</dbReference>
<evidence type="ECO:0000256" key="9">
    <source>
        <dbReference type="ARBA" id="ARBA00022777"/>
    </source>
</evidence>
<dbReference type="GO" id="GO:0016301">
    <property type="term" value="F:kinase activity"/>
    <property type="evidence" value="ECO:0007669"/>
    <property type="project" value="UniProtKB-KW"/>
</dbReference>
<dbReference type="InterPro" id="IPR004358">
    <property type="entry name" value="Sig_transdc_His_kin-like_C"/>
</dbReference>
<name>A0ABU6G5W4_9BACL</name>
<dbReference type="Proteomes" id="UP001338137">
    <property type="component" value="Unassembled WGS sequence"/>
</dbReference>
<keyword evidence="4" id="KW-1003">Cell membrane</keyword>
<comment type="subcellular location">
    <subcellularLocation>
        <location evidence="2">Cell membrane</location>
        <topology evidence="2">Multi-pass membrane protein</topology>
    </subcellularLocation>
</comment>
<keyword evidence="17" id="KW-1185">Reference proteome</keyword>
<reference evidence="16 17" key="1">
    <citation type="submission" date="2023-03" db="EMBL/GenBank/DDBJ databases">
        <title>Bacillus Genome Sequencing.</title>
        <authorList>
            <person name="Dunlap C."/>
        </authorList>
    </citation>
    <scope>NUCLEOTIDE SEQUENCE [LARGE SCALE GENOMIC DNA]</scope>
    <source>
        <strain evidence="16 17">BD-533</strain>
    </source>
</reference>
<comment type="caution">
    <text evidence="16">The sequence shown here is derived from an EMBL/GenBank/DDBJ whole genome shotgun (WGS) entry which is preliminary data.</text>
</comment>
<keyword evidence="13 14" id="KW-0472">Membrane</keyword>
<dbReference type="InterPro" id="IPR050640">
    <property type="entry name" value="Bact_2-comp_sensor_kinase"/>
</dbReference>
<keyword evidence="5" id="KW-0597">Phosphoprotein</keyword>
<dbReference type="InterPro" id="IPR003660">
    <property type="entry name" value="HAMP_dom"/>
</dbReference>
<dbReference type="EMBL" id="JARLKY010000051">
    <property type="protein sequence ID" value="MEC0229563.1"/>
    <property type="molecule type" value="Genomic_DNA"/>
</dbReference>
<gene>
    <name evidence="16" type="ORF">P4I72_20755</name>
</gene>
<dbReference type="CDD" id="cd06225">
    <property type="entry name" value="HAMP"/>
    <property type="match status" value="1"/>
</dbReference>
<dbReference type="Pfam" id="PF06580">
    <property type="entry name" value="His_kinase"/>
    <property type="match status" value="1"/>
</dbReference>
<dbReference type="PANTHER" id="PTHR34220:SF11">
    <property type="entry name" value="SENSOR PROTEIN KINASE HPTS"/>
    <property type="match status" value="1"/>
</dbReference>
<evidence type="ECO:0000256" key="14">
    <source>
        <dbReference type="SAM" id="Phobius"/>
    </source>
</evidence>
<evidence type="ECO:0000256" key="8">
    <source>
        <dbReference type="ARBA" id="ARBA00022741"/>
    </source>
</evidence>
<evidence type="ECO:0000256" key="4">
    <source>
        <dbReference type="ARBA" id="ARBA00022475"/>
    </source>
</evidence>
<evidence type="ECO:0000256" key="13">
    <source>
        <dbReference type="ARBA" id="ARBA00023136"/>
    </source>
</evidence>
<evidence type="ECO:0000313" key="16">
    <source>
        <dbReference type="EMBL" id="MEC0229563.1"/>
    </source>
</evidence>
<feature type="transmembrane region" description="Helical" evidence="14">
    <location>
        <begin position="320"/>
        <end position="339"/>
    </location>
</feature>
<keyword evidence="10" id="KW-0067">ATP-binding</keyword>
<sequence length="616" mass="70276">MIATSRLSEFYFIFFRSRLFNQILLIFSGITIVTFCSMAVLVYKYSTNSLLQKELGSQRQAVDSVTRYLDRQSDQSQEIVFQLYQNQTLLNDMLFFLRNDVQLYIQNRFNKYIASNSSVDTNVETFMRTQLEHDSDILQIALYSRKMSFIFIMNKDKTQNLRMLKDESQTVAEAVNMLRLEKISSAHTLGIASILGLSKTGAYTFAQDLNDPDTLQTDGVLLVTYQPDSIRRVLDMSGEELMGHSLVLFPNGQVIYDSTHRYDGTKYPYAEQLKASSGFSRLDEKSYTSTVRSAKSNALISGIVPLSELEHRYSHFRNKVISITGIGIALTIMFSYIAMYRYSKRTREIVKAMKLAQHGNLTVRVPTGRNDELDDISRSFNRMCEELMSHIDQVYVADIKQKQAELIAFQAQINPHFLYNTLEAIRMSALKNGADVAGEMLYLLGMLFRYAVKPETSVTLEEETDYCRQFLELYRVRYKDKIDYRIAIEDGFRKFRVFKLLLQPLVENAIVHGIRTARAGNIIVIHAFADEASSSLVVEVSDNGTGIKPERLRSLQDMLAGQGKANAPSSSLGLRNVHERIRLIYGERYGLEIASRPNEGTLVRARLPYEGGIFHA</sequence>
<evidence type="ECO:0000256" key="2">
    <source>
        <dbReference type="ARBA" id="ARBA00004651"/>
    </source>
</evidence>
<dbReference type="PRINTS" id="PR00344">
    <property type="entry name" value="BCTRLSENSOR"/>
</dbReference>
<dbReference type="SUPFAM" id="SSF158472">
    <property type="entry name" value="HAMP domain-like"/>
    <property type="match status" value="1"/>
</dbReference>
<organism evidence="16 17">
    <name type="scientific">Paenibacillus alba</name>
    <dbReference type="NCBI Taxonomy" id="1197127"/>
    <lineage>
        <taxon>Bacteria</taxon>
        <taxon>Bacillati</taxon>
        <taxon>Bacillota</taxon>
        <taxon>Bacilli</taxon>
        <taxon>Bacillales</taxon>
        <taxon>Paenibacillaceae</taxon>
        <taxon>Paenibacillus</taxon>
    </lineage>
</organism>
<evidence type="ECO:0000256" key="10">
    <source>
        <dbReference type="ARBA" id="ARBA00022840"/>
    </source>
</evidence>
<keyword evidence="7 14" id="KW-0812">Transmembrane</keyword>
<accession>A0ABU6G5W4</accession>
<protein>
    <recommendedName>
        <fullName evidence="3">histidine kinase</fullName>
        <ecNumber evidence="3">2.7.13.3</ecNumber>
    </recommendedName>
</protein>
<dbReference type="SMART" id="SM00387">
    <property type="entry name" value="HATPase_c"/>
    <property type="match status" value="1"/>
</dbReference>